<dbReference type="Pfam" id="PF07878">
    <property type="entry name" value="RHH_5"/>
    <property type="match status" value="1"/>
</dbReference>
<dbReference type="EMBL" id="BLAY01000136">
    <property type="protein sequence ID" value="GET41838.1"/>
    <property type="molecule type" value="Genomic_DNA"/>
</dbReference>
<dbReference type="GO" id="GO:0006355">
    <property type="term" value="P:regulation of DNA-templated transcription"/>
    <property type="evidence" value="ECO:0007669"/>
    <property type="project" value="InterPro"/>
</dbReference>
<proteinExistence type="predicted"/>
<dbReference type="Proteomes" id="UP001050975">
    <property type="component" value="Unassembled WGS sequence"/>
</dbReference>
<comment type="caution">
    <text evidence="2">The sequence shown here is derived from an EMBL/GenBank/DDBJ whole genome shotgun (WGS) entry which is preliminary data.</text>
</comment>
<dbReference type="InterPro" id="IPR012869">
    <property type="entry name" value="RHH_5"/>
</dbReference>
<reference evidence="2" key="1">
    <citation type="submission" date="2019-10" db="EMBL/GenBank/DDBJ databases">
        <title>Draft genome sequece of Microseira wollei NIES-4236.</title>
        <authorList>
            <person name="Yamaguchi H."/>
            <person name="Suzuki S."/>
            <person name="Kawachi M."/>
        </authorList>
    </citation>
    <scope>NUCLEOTIDE SEQUENCE</scope>
    <source>
        <strain evidence="2">NIES-4236</strain>
    </source>
</reference>
<dbReference type="RefSeq" id="WP_226588494.1">
    <property type="nucleotide sequence ID" value="NZ_BLAY01000136.1"/>
</dbReference>
<keyword evidence="3" id="KW-1185">Reference proteome</keyword>
<protein>
    <recommendedName>
        <fullName evidence="1">CopG-like ribbon-helix-helix domain-containing protein</fullName>
    </recommendedName>
</protein>
<evidence type="ECO:0000259" key="1">
    <source>
        <dbReference type="Pfam" id="PF07878"/>
    </source>
</evidence>
<accession>A0AAV3XHR0</accession>
<dbReference type="InterPro" id="IPR010985">
    <property type="entry name" value="Ribbon_hlx_hlx"/>
</dbReference>
<dbReference type="AlphaFoldDB" id="A0AAV3XHR0"/>
<feature type="domain" description="CopG-like ribbon-helix-helix" evidence="1">
    <location>
        <begin position="14"/>
        <end position="56"/>
    </location>
</feature>
<sequence length="72" mass="7897">MYDGSKVKYAIAVSKRLNLTLPDAVFDALERWADAEGRPTANLAAFIVETAVKQAEAQNKIPPPPQKKTEGR</sequence>
<evidence type="ECO:0000313" key="2">
    <source>
        <dbReference type="EMBL" id="GET41838.1"/>
    </source>
</evidence>
<organism evidence="2 3">
    <name type="scientific">Microseira wollei NIES-4236</name>
    <dbReference type="NCBI Taxonomy" id="2530354"/>
    <lineage>
        <taxon>Bacteria</taxon>
        <taxon>Bacillati</taxon>
        <taxon>Cyanobacteriota</taxon>
        <taxon>Cyanophyceae</taxon>
        <taxon>Oscillatoriophycideae</taxon>
        <taxon>Aerosakkonematales</taxon>
        <taxon>Aerosakkonemataceae</taxon>
        <taxon>Microseira</taxon>
    </lineage>
</organism>
<gene>
    <name evidence="2" type="ORF">MiSe_66520</name>
</gene>
<name>A0AAV3XHR0_9CYAN</name>
<dbReference type="SUPFAM" id="SSF47598">
    <property type="entry name" value="Ribbon-helix-helix"/>
    <property type="match status" value="1"/>
</dbReference>
<evidence type="ECO:0000313" key="3">
    <source>
        <dbReference type="Proteomes" id="UP001050975"/>
    </source>
</evidence>